<reference evidence="3" key="1">
    <citation type="submission" date="2023-07" db="EMBL/GenBank/DDBJ databases">
        <title>30 novel species of actinomycetes from the DSMZ collection.</title>
        <authorList>
            <person name="Nouioui I."/>
        </authorList>
    </citation>
    <scope>NUCLEOTIDE SEQUENCE [LARGE SCALE GENOMIC DNA]</scope>
    <source>
        <strain evidence="3">DSM 41699</strain>
    </source>
</reference>
<dbReference type="EMBL" id="JAVREY010000113">
    <property type="protein sequence ID" value="MDT0469530.1"/>
    <property type="molecule type" value="Genomic_DNA"/>
</dbReference>
<proteinExistence type="predicted"/>
<protein>
    <recommendedName>
        <fullName evidence="4">Disulfide bond formation protein B</fullName>
    </recommendedName>
</protein>
<dbReference type="RefSeq" id="WP_311700958.1">
    <property type="nucleotide sequence ID" value="NZ_JAVREY010000113.1"/>
</dbReference>
<accession>A0ABU2U8P4</accession>
<comment type="caution">
    <text evidence="2">The sequence shown here is derived from an EMBL/GenBank/DDBJ whole genome shotgun (WGS) entry which is preliminary data.</text>
</comment>
<keyword evidence="3" id="KW-1185">Reference proteome</keyword>
<feature type="transmembrane region" description="Helical" evidence="1">
    <location>
        <begin position="20"/>
        <end position="38"/>
    </location>
</feature>
<keyword evidence="1" id="KW-1133">Transmembrane helix</keyword>
<keyword evidence="1" id="KW-0472">Membrane</keyword>
<organism evidence="2 3">
    <name type="scientific">Streptomyces gibsoniae</name>
    <dbReference type="NCBI Taxonomy" id="3075529"/>
    <lineage>
        <taxon>Bacteria</taxon>
        <taxon>Bacillati</taxon>
        <taxon>Actinomycetota</taxon>
        <taxon>Actinomycetes</taxon>
        <taxon>Kitasatosporales</taxon>
        <taxon>Streptomycetaceae</taxon>
        <taxon>Streptomyces</taxon>
    </lineage>
</organism>
<evidence type="ECO:0000313" key="3">
    <source>
        <dbReference type="Proteomes" id="UP001183809"/>
    </source>
</evidence>
<evidence type="ECO:0008006" key="4">
    <source>
        <dbReference type="Google" id="ProtNLM"/>
    </source>
</evidence>
<sequence>MNFACGKLPCVADGAEALLPWYAIMIAILFVALVVMLLKTKHR</sequence>
<keyword evidence="1" id="KW-0812">Transmembrane</keyword>
<dbReference type="Proteomes" id="UP001183809">
    <property type="component" value="Unassembled WGS sequence"/>
</dbReference>
<name>A0ABU2U8P4_9ACTN</name>
<gene>
    <name evidence="2" type="ORF">RM764_42425</name>
</gene>
<evidence type="ECO:0000256" key="1">
    <source>
        <dbReference type="SAM" id="Phobius"/>
    </source>
</evidence>
<evidence type="ECO:0000313" key="2">
    <source>
        <dbReference type="EMBL" id="MDT0469530.1"/>
    </source>
</evidence>